<reference evidence="1 2" key="1">
    <citation type="submission" date="2024-09" db="EMBL/GenBank/DDBJ databases">
        <authorList>
            <person name="Sun Q."/>
            <person name="Mori K."/>
        </authorList>
    </citation>
    <scope>NUCLEOTIDE SEQUENCE [LARGE SCALE GENOMIC DNA]</scope>
    <source>
        <strain evidence="1 2">NCAIM B.02301</strain>
    </source>
</reference>
<accession>A0ABV6NBT3</accession>
<dbReference type="Proteomes" id="UP001589833">
    <property type="component" value="Unassembled WGS sequence"/>
</dbReference>
<dbReference type="RefSeq" id="WP_273845294.1">
    <property type="nucleotide sequence ID" value="NZ_JAQQWT010000012.1"/>
</dbReference>
<keyword evidence="2" id="KW-1185">Reference proteome</keyword>
<evidence type="ECO:0000313" key="1">
    <source>
        <dbReference type="EMBL" id="MFC0557618.1"/>
    </source>
</evidence>
<dbReference type="InterPro" id="IPR019658">
    <property type="entry name" value="DUF2515"/>
</dbReference>
<evidence type="ECO:0000313" key="2">
    <source>
        <dbReference type="Proteomes" id="UP001589833"/>
    </source>
</evidence>
<dbReference type="EMBL" id="JBHLTR010000002">
    <property type="protein sequence ID" value="MFC0557618.1"/>
    <property type="molecule type" value="Genomic_DNA"/>
</dbReference>
<sequence>MDLIKKISQIPNIIKQSAIHKFEKKHYQSKIHPSGFDLSIHSATLKELKNTILTQLVHHKITLSVLSTDEQNLINQLKKKVTLANQNNVTRTNAYFQIYENHPELHWALLAHLVSRNGGWNMTDLQGGLTDVLTSERQKAFFMFLESANALIFYDAYPQLLLYEESKKQKKNLFHLLPHFHVSSFMKPIWDHFFISNESNLITVALIINEQHYIESRIIQNSYYKEHVLDTLLFQAQELFQMTQVLFPFQYKKKKTRLAGFSLADFASVYKRIQFGKKLYAMLFGISPLYDNIYTFAKENRHTGSRSDYWPTTFSTRNDDSTKGGTSCGLRERMYSPSLEDAWADVHHTFTNYRDWYSPGNSDVFSFFNQSDIPHSFDITADYCRSLQKLYVASLAYKKTEKWL</sequence>
<protein>
    <submittedName>
        <fullName evidence="1">DUF2515 family protein</fullName>
    </submittedName>
</protein>
<organism evidence="1 2">
    <name type="scientific">Halalkalibacter alkalisediminis</name>
    <dbReference type="NCBI Taxonomy" id="935616"/>
    <lineage>
        <taxon>Bacteria</taxon>
        <taxon>Bacillati</taxon>
        <taxon>Bacillota</taxon>
        <taxon>Bacilli</taxon>
        <taxon>Bacillales</taxon>
        <taxon>Bacillaceae</taxon>
        <taxon>Halalkalibacter</taxon>
    </lineage>
</organism>
<proteinExistence type="predicted"/>
<name>A0ABV6NBT3_9BACI</name>
<comment type="caution">
    <text evidence="1">The sequence shown here is derived from an EMBL/GenBank/DDBJ whole genome shotgun (WGS) entry which is preliminary data.</text>
</comment>
<gene>
    <name evidence="1" type="ORF">ACFFH4_00945</name>
</gene>
<dbReference type="Pfam" id="PF10720">
    <property type="entry name" value="DUF2515"/>
    <property type="match status" value="1"/>
</dbReference>